<name>A0A5C6W2P6_9BACI</name>
<dbReference type="Proteomes" id="UP000321363">
    <property type="component" value="Unassembled WGS sequence"/>
</dbReference>
<dbReference type="RefSeq" id="WP_146949170.1">
    <property type="nucleotide sequence ID" value="NZ_VOQF01000007.1"/>
</dbReference>
<accession>A0A5C6W2P6</accession>
<reference evidence="1 2" key="1">
    <citation type="journal article" date="2005" name="Int. J. Syst. Evol. Microbiol.">
        <title>Bacillus litoralis sp. nov., isolated from a tidal flat of the Yellow Sea in Korea.</title>
        <authorList>
            <person name="Yoon J.H."/>
            <person name="Oh T.K."/>
        </authorList>
    </citation>
    <scope>NUCLEOTIDE SEQUENCE [LARGE SCALE GENOMIC DNA]</scope>
    <source>
        <strain evidence="1 2">SW-211</strain>
    </source>
</reference>
<dbReference type="EMBL" id="VOQF01000007">
    <property type="protein sequence ID" value="TXC90100.1"/>
    <property type="molecule type" value="Genomic_DNA"/>
</dbReference>
<comment type="caution">
    <text evidence="1">The sequence shown here is derived from an EMBL/GenBank/DDBJ whole genome shotgun (WGS) entry which is preliminary data.</text>
</comment>
<proteinExistence type="predicted"/>
<keyword evidence="2" id="KW-1185">Reference proteome</keyword>
<dbReference type="Gene3D" id="3.30.1490.300">
    <property type="match status" value="1"/>
</dbReference>
<dbReference type="Gene3D" id="3.30.420.40">
    <property type="match status" value="2"/>
</dbReference>
<dbReference type="InterPro" id="IPR050696">
    <property type="entry name" value="FtsA/MreB"/>
</dbReference>
<gene>
    <name evidence="1" type="ORF">FS935_13630</name>
</gene>
<sequence length="331" mass="38577">MAFSLFRQNHQFVNLYISNYSIQLLELKSSDPLVVSRFVENYLPEGVVVDGSIKDFEKLSMILEQSINDWGIKGKKVRFITPDSAVSVRKVKVPLELSEDEIKGYLYLELGNNIHLPFEEPVFDFVLLNETENDKEILLFAAPETMIKEYIELLDNVKLTASVADLSSLSMYRYLYKMQKVTQKENTLLIEVKLDCINFSIFENLKPIFTRHMQLEGEMRDWTYQIDAETQCFYKYELKEKEPLLVQFQDVAKEIEKIINFYRFSIHQGDQQITQIILVGDNPYIDELLTLLTNAITTISITHYQNRVYTYKNLAVPSKFQTVLGLALKEV</sequence>
<dbReference type="AlphaFoldDB" id="A0A5C6W2P6"/>
<dbReference type="PANTHER" id="PTHR32432:SF3">
    <property type="entry name" value="ETHANOLAMINE UTILIZATION PROTEIN EUTJ"/>
    <property type="match status" value="1"/>
</dbReference>
<evidence type="ECO:0000313" key="2">
    <source>
        <dbReference type="Proteomes" id="UP000321363"/>
    </source>
</evidence>
<dbReference type="OrthoDB" id="2690797at2"/>
<dbReference type="InterPro" id="IPR005883">
    <property type="entry name" value="PilM"/>
</dbReference>
<dbReference type="PANTHER" id="PTHR32432">
    <property type="entry name" value="CELL DIVISION PROTEIN FTSA-RELATED"/>
    <property type="match status" value="1"/>
</dbReference>
<dbReference type="Pfam" id="PF11104">
    <property type="entry name" value="PilM_2"/>
    <property type="match status" value="1"/>
</dbReference>
<organism evidence="1 2">
    <name type="scientific">Metabacillus litoralis</name>
    <dbReference type="NCBI Taxonomy" id="152268"/>
    <lineage>
        <taxon>Bacteria</taxon>
        <taxon>Bacillati</taxon>
        <taxon>Bacillota</taxon>
        <taxon>Bacilli</taxon>
        <taxon>Bacillales</taxon>
        <taxon>Bacillaceae</taxon>
        <taxon>Metabacillus</taxon>
    </lineage>
</organism>
<evidence type="ECO:0000313" key="1">
    <source>
        <dbReference type="EMBL" id="TXC90100.1"/>
    </source>
</evidence>
<protein>
    <submittedName>
        <fullName evidence="1">Pilus assembly protein PilM</fullName>
    </submittedName>
</protein>